<keyword evidence="4" id="KW-0663">Pyridoxal phosphate</keyword>
<evidence type="ECO:0000313" key="7">
    <source>
        <dbReference type="EMBL" id="SVA46333.1"/>
    </source>
</evidence>
<protein>
    <recommendedName>
        <fullName evidence="8">L-seryl-tRNA(Sec) selenium transferase</fullName>
    </recommendedName>
</protein>
<evidence type="ECO:0000256" key="1">
    <source>
        <dbReference type="ARBA" id="ARBA00001933"/>
    </source>
</evidence>
<evidence type="ECO:0000256" key="3">
    <source>
        <dbReference type="ARBA" id="ARBA00022679"/>
    </source>
</evidence>
<keyword evidence="2" id="KW-0963">Cytoplasm</keyword>
<dbReference type="InterPro" id="IPR015424">
    <property type="entry name" value="PyrdxlP-dep_Trfase"/>
</dbReference>
<dbReference type="GO" id="GO:0004125">
    <property type="term" value="F:L-seryl-tRNA(Sec) selenium transferase activity"/>
    <property type="evidence" value="ECO:0007669"/>
    <property type="project" value="InterPro"/>
</dbReference>
<accession>A0A381W372</accession>
<dbReference type="AlphaFoldDB" id="A0A381W372"/>
<dbReference type="NCBIfam" id="TIGR00474">
    <property type="entry name" value="selA"/>
    <property type="match status" value="1"/>
</dbReference>
<sequence>RADDYAAAINDRTGLLLRVHPSNFRIEGFAERPSLESLVGVGQRFGVPVVEDLGSGYLVSHDELPEEPTVRASVEAGVDVICFSGDKLLGGPQAGVIVGRDQLLQRVRTHPLMRAVRADKLTYAAMDATLREYAFGRTPDTVPVIRMIKAQQDEIERRARVVAAAIATSTIEVQIIDGVSTIGGGSAPGSELSTRLLAMKSSTIQPKDLAATLRCLTPPVIGRIEQGQVVLDLRTVLPEQDEMLARALGSLTA</sequence>
<dbReference type="GO" id="GO:0001514">
    <property type="term" value="P:selenocysteine incorporation"/>
    <property type="evidence" value="ECO:0007669"/>
    <property type="project" value="InterPro"/>
</dbReference>
<evidence type="ECO:0000256" key="6">
    <source>
        <dbReference type="ARBA" id="ARBA00023266"/>
    </source>
</evidence>
<comment type="cofactor">
    <cofactor evidence="1">
        <name>pyridoxal 5'-phosphate</name>
        <dbReference type="ChEBI" id="CHEBI:597326"/>
    </cofactor>
</comment>
<dbReference type="InterPro" id="IPR018319">
    <property type="entry name" value="SelA-like"/>
</dbReference>
<reference evidence="7" key="1">
    <citation type="submission" date="2018-05" db="EMBL/GenBank/DDBJ databases">
        <authorList>
            <person name="Lanie J.A."/>
            <person name="Ng W.-L."/>
            <person name="Kazmierczak K.M."/>
            <person name="Andrzejewski T.M."/>
            <person name="Davidsen T.M."/>
            <person name="Wayne K.J."/>
            <person name="Tettelin H."/>
            <person name="Glass J.I."/>
            <person name="Rusch D."/>
            <person name="Podicherti R."/>
            <person name="Tsui H.-C.T."/>
            <person name="Winkler M.E."/>
        </authorList>
    </citation>
    <scope>NUCLEOTIDE SEQUENCE</scope>
</reference>
<dbReference type="InterPro" id="IPR015421">
    <property type="entry name" value="PyrdxlP-dep_Trfase_major"/>
</dbReference>
<keyword evidence="6" id="KW-0711">Selenium</keyword>
<dbReference type="EMBL" id="UINC01010416">
    <property type="protein sequence ID" value="SVA46333.1"/>
    <property type="molecule type" value="Genomic_DNA"/>
</dbReference>
<dbReference type="PANTHER" id="PTHR32328:SF0">
    <property type="entry name" value="L-SERYL-TRNA(SEC) SELENIUM TRANSFERASE"/>
    <property type="match status" value="1"/>
</dbReference>
<keyword evidence="5" id="KW-0648">Protein biosynthesis</keyword>
<gene>
    <name evidence="7" type="ORF">METZ01_LOCUS99187</name>
</gene>
<evidence type="ECO:0000256" key="2">
    <source>
        <dbReference type="ARBA" id="ARBA00022490"/>
    </source>
</evidence>
<evidence type="ECO:0000256" key="5">
    <source>
        <dbReference type="ARBA" id="ARBA00022917"/>
    </source>
</evidence>
<keyword evidence="3" id="KW-0808">Transferase</keyword>
<dbReference type="GO" id="GO:0005737">
    <property type="term" value="C:cytoplasm"/>
    <property type="evidence" value="ECO:0007669"/>
    <property type="project" value="InterPro"/>
</dbReference>
<evidence type="ECO:0000256" key="4">
    <source>
        <dbReference type="ARBA" id="ARBA00022898"/>
    </source>
</evidence>
<proteinExistence type="inferred from homology"/>
<evidence type="ECO:0008006" key="8">
    <source>
        <dbReference type="Google" id="ProtNLM"/>
    </source>
</evidence>
<dbReference type="PANTHER" id="PTHR32328">
    <property type="entry name" value="L-SERYL-TRNA(SEC) SELENIUM TRANSFERASE"/>
    <property type="match status" value="1"/>
</dbReference>
<dbReference type="InterPro" id="IPR004534">
    <property type="entry name" value="SelA_trans"/>
</dbReference>
<dbReference type="Gene3D" id="3.40.640.10">
    <property type="entry name" value="Type I PLP-dependent aspartate aminotransferase-like (Major domain)"/>
    <property type="match status" value="1"/>
</dbReference>
<dbReference type="Pfam" id="PF03841">
    <property type="entry name" value="SelA"/>
    <property type="match status" value="1"/>
</dbReference>
<dbReference type="HAMAP" id="MF_00423">
    <property type="entry name" value="SelA"/>
    <property type="match status" value="1"/>
</dbReference>
<feature type="non-terminal residue" evidence="7">
    <location>
        <position position="1"/>
    </location>
</feature>
<organism evidence="7">
    <name type="scientific">marine metagenome</name>
    <dbReference type="NCBI Taxonomy" id="408172"/>
    <lineage>
        <taxon>unclassified sequences</taxon>
        <taxon>metagenomes</taxon>
        <taxon>ecological metagenomes</taxon>
    </lineage>
</organism>
<dbReference type="Gene3D" id="3.90.1150.180">
    <property type="match status" value="1"/>
</dbReference>
<name>A0A381W372_9ZZZZ</name>
<dbReference type="SUPFAM" id="SSF53383">
    <property type="entry name" value="PLP-dependent transferases"/>
    <property type="match status" value="1"/>
</dbReference>